<reference evidence="6" key="1">
    <citation type="submission" date="2018-05" db="EMBL/GenBank/DDBJ databases">
        <authorList>
            <person name="Lanie J.A."/>
            <person name="Ng W.-L."/>
            <person name="Kazmierczak K.M."/>
            <person name="Andrzejewski T.M."/>
            <person name="Davidsen T.M."/>
            <person name="Wayne K.J."/>
            <person name="Tettelin H."/>
            <person name="Glass J.I."/>
            <person name="Rusch D."/>
            <person name="Podicherti R."/>
            <person name="Tsui H.-C.T."/>
            <person name="Winkler M.E."/>
        </authorList>
    </citation>
    <scope>NUCLEOTIDE SEQUENCE</scope>
</reference>
<evidence type="ECO:0000313" key="6">
    <source>
        <dbReference type="EMBL" id="SUZ50423.1"/>
    </source>
</evidence>
<proteinExistence type="predicted"/>
<evidence type="ECO:0000259" key="5">
    <source>
        <dbReference type="PROSITE" id="PS50977"/>
    </source>
</evidence>
<evidence type="ECO:0000256" key="2">
    <source>
        <dbReference type="ARBA" id="ARBA00023015"/>
    </source>
</evidence>
<protein>
    <recommendedName>
        <fullName evidence="5">HTH tetR-type domain-containing protein</fullName>
    </recommendedName>
</protein>
<dbReference type="GO" id="GO:0003700">
    <property type="term" value="F:DNA-binding transcription factor activity"/>
    <property type="evidence" value="ECO:0007669"/>
    <property type="project" value="TreeGrafter"/>
</dbReference>
<dbReference type="PANTHER" id="PTHR30055">
    <property type="entry name" value="HTH-TYPE TRANSCRIPTIONAL REGULATOR RUTR"/>
    <property type="match status" value="1"/>
</dbReference>
<dbReference type="GO" id="GO:0000976">
    <property type="term" value="F:transcription cis-regulatory region binding"/>
    <property type="evidence" value="ECO:0007669"/>
    <property type="project" value="TreeGrafter"/>
</dbReference>
<evidence type="ECO:0000256" key="1">
    <source>
        <dbReference type="ARBA" id="ARBA00022491"/>
    </source>
</evidence>
<dbReference type="InterPro" id="IPR009057">
    <property type="entry name" value="Homeodomain-like_sf"/>
</dbReference>
<evidence type="ECO:0000256" key="3">
    <source>
        <dbReference type="ARBA" id="ARBA00023125"/>
    </source>
</evidence>
<keyword evidence="1" id="KW-0678">Repressor</keyword>
<sequence length="208" mass="23139">VHAADEATDHVTERHRATVARRRQEILEATCEILSKRGLAATRIADVARLLDISTGLVHYHFATKDELLVEAFRYAAEAELRALRDLAAVDLPPRERLETVIAEFFPRGEFRSWRLWIEGWGEALRSDRFRVMSRELDEAWIGILTDTISEGVTSGDFTCADPRGSAWRLSCLIEGLAIQQVAHGGTIDGTEMRLLVDVALAAEVGSA</sequence>
<dbReference type="SUPFAM" id="SSF46689">
    <property type="entry name" value="Homeodomain-like"/>
    <property type="match status" value="1"/>
</dbReference>
<keyword evidence="3" id="KW-0238">DNA-binding</keyword>
<evidence type="ECO:0000256" key="4">
    <source>
        <dbReference type="ARBA" id="ARBA00023163"/>
    </source>
</evidence>
<gene>
    <name evidence="6" type="ORF">METZ01_LOCUS3277</name>
</gene>
<dbReference type="InterPro" id="IPR036271">
    <property type="entry name" value="Tet_transcr_reg_TetR-rel_C_sf"/>
</dbReference>
<dbReference type="SUPFAM" id="SSF48498">
    <property type="entry name" value="Tetracyclin repressor-like, C-terminal domain"/>
    <property type="match status" value="1"/>
</dbReference>
<dbReference type="Pfam" id="PF13977">
    <property type="entry name" value="TetR_C_6"/>
    <property type="match status" value="1"/>
</dbReference>
<name>A0A381NA39_9ZZZZ</name>
<dbReference type="PRINTS" id="PR00455">
    <property type="entry name" value="HTHTETR"/>
</dbReference>
<dbReference type="PANTHER" id="PTHR30055:SF200">
    <property type="entry name" value="HTH-TYPE TRANSCRIPTIONAL REPRESSOR BDCR"/>
    <property type="match status" value="1"/>
</dbReference>
<feature type="non-terminal residue" evidence="6">
    <location>
        <position position="1"/>
    </location>
</feature>
<dbReference type="AlphaFoldDB" id="A0A381NA39"/>
<dbReference type="EMBL" id="UINC01000169">
    <property type="protein sequence ID" value="SUZ50423.1"/>
    <property type="molecule type" value="Genomic_DNA"/>
</dbReference>
<dbReference type="InterPro" id="IPR001647">
    <property type="entry name" value="HTH_TetR"/>
</dbReference>
<dbReference type="InterPro" id="IPR039538">
    <property type="entry name" value="BetI_C"/>
</dbReference>
<keyword evidence="4" id="KW-0804">Transcription</keyword>
<feature type="domain" description="HTH tetR-type" evidence="5">
    <location>
        <begin position="20"/>
        <end position="80"/>
    </location>
</feature>
<dbReference type="InterPro" id="IPR050109">
    <property type="entry name" value="HTH-type_TetR-like_transc_reg"/>
</dbReference>
<accession>A0A381NA39</accession>
<dbReference type="Gene3D" id="1.10.357.10">
    <property type="entry name" value="Tetracycline Repressor, domain 2"/>
    <property type="match status" value="1"/>
</dbReference>
<dbReference type="PROSITE" id="PS50977">
    <property type="entry name" value="HTH_TETR_2"/>
    <property type="match status" value="1"/>
</dbReference>
<dbReference type="Pfam" id="PF00440">
    <property type="entry name" value="TetR_N"/>
    <property type="match status" value="1"/>
</dbReference>
<organism evidence="6">
    <name type="scientific">marine metagenome</name>
    <dbReference type="NCBI Taxonomy" id="408172"/>
    <lineage>
        <taxon>unclassified sequences</taxon>
        <taxon>metagenomes</taxon>
        <taxon>ecological metagenomes</taxon>
    </lineage>
</organism>
<keyword evidence="2" id="KW-0805">Transcription regulation</keyword>